<feature type="region of interest" description="Disordered" evidence="8">
    <location>
        <begin position="424"/>
        <end position="581"/>
    </location>
</feature>
<evidence type="ECO:0000256" key="4">
    <source>
        <dbReference type="ARBA" id="ARBA00022737"/>
    </source>
</evidence>
<dbReference type="Gene3D" id="1.10.287.1490">
    <property type="match status" value="1"/>
</dbReference>
<protein>
    <submittedName>
        <fullName evidence="10">Kinesin protein 1B</fullName>
    </submittedName>
</protein>
<feature type="compositionally biased region" description="Low complexity" evidence="8">
    <location>
        <begin position="79"/>
        <end position="90"/>
    </location>
</feature>
<feature type="compositionally biased region" description="Low complexity" evidence="8">
    <location>
        <begin position="531"/>
        <end position="545"/>
    </location>
</feature>
<gene>
    <name evidence="10" type="primary">KHC-73</name>
    <name evidence="10" type="ORF">BG006_003823</name>
</gene>
<proteinExistence type="predicted"/>
<evidence type="ECO:0000313" key="11">
    <source>
        <dbReference type="Proteomes" id="UP000696485"/>
    </source>
</evidence>
<sequence>MAPKTPQSNSKLPKAPSAAGPVPLAGIPAPASVLQRRSFMPTSGGSSKTFKDMTPEQQALLAEAISMHSPGLIDPNRKPTTTTSTATPSASGAGMVAAAAGGAAQAFTSLQNHYPTSPGNSSSGSPTPTSLSSPLSFRPNAQIGRRPSQTKMGMTDPAQTPITNTNATTYQFTRPSSYSGITPLSTSASNLPQAGSAPSPTAFAGPGGTRTTAGSPSGSRPALTPSRLSAGATPRSSMMKQPLFQRPGPTTPTSVTGGAIGIPGPGLMNSSPAKANPLSVIPGSPALAPPSLDNYEIGDRVIVESMALTGYLRYLGPAEFKSGTWAGIELDTPTGKNDGTVNGVVYFTCRPKCGIFVLAAKIVKSELLFPTSPDLDVACPPSVEEDIPTPLPQVNHAAQAASGITAGSRASKYIGMTASQLKQRNGAPLSSAAPSRSTSISIPSQAPGNGIRAASPTIRALGGKTGSPTTPRTLTSGTANNRSGSPSPTQGPRQPLRANSPTTRTTLTARLSQTGPKPTPTSLATKTGAHSRSTSSNSSITSQSSANGARARSSPTPTRSLTAPRRLSSRSDTPEGNILSPSESRANLLDQASAIQMVSSPSDNVSLQLQQLQLDFDVAMAQNGLLKSEVHDTKIQLEKALGREGSDGRFSQELEDLHLMKIVWEKEKAAKDQEIHVMTEKMTEAWLEAARSQKERTALMQEKTDLANRLQNLQENGSVGPSEAAEQQSLIEILKLNLQEADQKTLELEHKLDDLNARTIEEEERMAKTAEIYKTESEARFQDQLEKITSDREALKEQLTALEISSRATKDDLESQLEAALYKAEETKTQLVAVQHQLEDDAQTRVAAEYKTKEKFLKAEHDLSESQALLAKSEKHARYMEEKAKELEASIAKRDQEITGLKSEMEEVANMVQSEEVDRMRKVWEHEKKRLEEAVADNITVMTTLRSDIQAMETTEEELLDQIKEAEEKVDTLTEAIAAAKEETAATTKALEEAQEQFAKERAQLEAKIQETETALESRLGETKERIEELEEIALAVEDWKERCEAMQLEMIQKTAMVEDIGFKLSEAQEQRDALEKTLVEKSAVPTVDLSADLEKSLVDLNTLKTERDHLLVKVSELEAALALSASTKAVATESAPSEVVLNRAELEEEISHLKQMVHDLTRENVTVASVNKKLMQEHDNLMEAHKHVETECLKLMDEVERLHSESLAVEGMEVGEVEDKDELDVMHHNAGAKGILTSPEELKAALNNVTVITKDTPAEKDGTKPSASMIRLESMLKEKEALLDRLMSNHAAEMKDLRLRYVELDRNKSWEITQLNKELTELESLIESKIFHEADLEEDVQKKQKQIDRLQREISDLKAQLAKGSNGSAELPPSGLSHDRSSYTSSAPAPGVNGYSSPDYSRKAPGSERTRTTTQSMDQALFCEICEEEGHDLISCVAVFGAGKTSAAHVSYASHASHNSAPAPSGFNADLEDDRPYCENCEEFGFHYTDECPNESLTY</sequence>
<evidence type="ECO:0000256" key="8">
    <source>
        <dbReference type="SAM" id="MobiDB-lite"/>
    </source>
</evidence>
<reference evidence="10" key="1">
    <citation type="journal article" date="2020" name="Fungal Divers.">
        <title>Resolving the Mortierellaceae phylogeny through synthesis of multi-gene phylogenetics and phylogenomics.</title>
        <authorList>
            <person name="Vandepol N."/>
            <person name="Liber J."/>
            <person name="Desiro A."/>
            <person name="Na H."/>
            <person name="Kennedy M."/>
            <person name="Barry K."/>
            <person name="Grigoriev I.V."/>
            <person name="Miller A.N."/>
            <person name="O'Donnell K."/>
            <person name="Stajich J.E."/>
            <person name="Bonito G."/>
        </authorList>
    </citation>
    <scope>NUCLEOTIDE SEQUENCE</scope>
    <source>
        <strain evidence="10">NVP1</strain>
    </source>
</reference>
<evidence type="ECO:0000259" key="9">
    <source>
        <dbReference type="PROSITE" id="PS50245"/>
    </source>
</evidence>
<dbReference type="EMBL" id="JAAAUY010000211">
    <property type="protein sequence ID" value="KAF9333285.1"/>
    <property type="molecule type" value="Genomic_DNA"/>
</dbReference>
<dbReference type="GO" id="GO:0005874">
    <property type="term" value="C:microtubule"/>
    <property type="evidence" value="ECO:0007669"/>
    <property type="project" value="UniProtKB-KW"/>
</dbReference>
<feature type="compositionally biased region" description="Polar residues" evidence="8">
    <location>
        <begin position="209"/>
        <end position="218"/>
    </location>
</feature>
<feature type="compositionally biased region" description="Low complexity" evidence="8">
    <location>
        <begin position="427"/>
        <end position="444"/>
    </location>
</feature>
<keyword evidence="4" id="KW-0677">Repeat</keyword>
<dbReference type="PANTHER" id="PTHR18916:SF93">
    <property type="entry name" value="RESTIN HOMOLOG"/>
    <property type="match status" value="1"/>
</dbReference>
<organism evidence="10 11">
    <name type="scientific">Podila minutissima</name>
    <dbReference type="NCBI Taxonomy" id="64525"/>
    <lineage>
        <taxon>Eukaryota</taxon>
        <taxon>Fungi</taxon>
        <taxon>Fungi incertae sedis</taxon>
        <taxon>Mucoromycota</taxon>
        <taxon>Mortierellomycotina</taxon>
        <taxon>Mortierellomycetes</taxon>
        <taxon>Mortierellales</taxon>
        <taxon>Mortierellaceae</taxon>
        <taxon>Podila</taxon>
    </lineage>
</organism>
<evidence type="ECO:0000256" key="5">
    <source>
        <dbReference type="ARBA" id="ARBA00023054"/>
    </source>
</evidence>
<dbReference type="InterPro" id="IPR032108">
    <property type="entry name" value="CLIP1_ZNF"/>
</dbReference>
<dbReference type="SUPFAM" id="SSF74924">
    <property type="entry name" value="Cap-Gly domain"/>
    <property type="match status" value="1"/>
</dbReference>
<name>A0A9P5VN48_9FUNG</name>
<keyword evidence="11" id="KW-1185">Reference proteome</keyword>
<dbReference type="SMART" id="SM01052">
    <property type="entry name" value="CAP_GLY"/>
    <property type="match status" value="1"/>
</dbReference>
<dbReference type="Pfam" id="PF01302">
    <property type="entry name" value="CAP_GLY"/>
    <property type="match status" value="1"/>
</dbReference>
<feature type="region of interest" description="Disordered" evidence="8">
    <location>
        <begin position="110"/>
        <end position="268"/>
    </location>
</feature>
<evidence type="ECO:0000256" key="3">
    <source>
        <dbReference type="ARBA" id="ARBA00022701"/>
    </source>
</evidence>
<keyword evidence="6" id="KW-0206">Cytoskeleton</keyword>
<dbReference type="PANTHER" id="PTHR18916">
    <property type="entry name" value="DYNACTIN 1-RELATED MICROTUBULE-BINDING"/>
    <property type="match status" value="1"/>
</dbReference>
<feature type="region of interest" description="Disordered" evidence="8">
    <location>
        <begin position="1363"/>
        <end position="1415"/>
    </location>
</feature>
<feature type="compositionally biased region" description="Low complexity" evidence="8">
    <location>
        <begin position="115"/>
        <end position="136"/>
    </location>
</feature>
<dbReference type="Proteomes" id="UP000696485">
    <property type="component" value="Unassembled WGS sequence"/>
</dbReference>
<evidence type="ECO:0000313" key="10">
    <source>
        <dbReference type="EMBL" id="KAF9333285.1"/>
    </source>
</evidence>
<feature type="coiled-coil region" evidence="7">
    <location>
        <begin position="1270"/>
        <end position="1308"/>
    </location>
</feature>
<evidence type="ECO:0000256" key="7">
    <source>
        <dbReference type="SAM" id="Coils"/>
    </source>
</evidence>
<feature type="compositionally biased region" description="Low complexity" evidence="8">
    <location>
        <begin position="247"/>
        <end position="257"/>
    </location>
</feature>
<accession>A0A9P5VN48</accession>
<dbReference type="Gene3D" id="2.30.30.190">
    <property type="entry name" value="CAP Gly-rich-like domain"/>
    <property type="match status" value="1"/>
</dbReference>
<dbReference type="InterPro" id="IPR000938">
    <property type="entry name" value="CAP-Gly_domain"/>
</dbReference>
<feature type="compositionally biased region" description="Polar residues" evidence="8">
    <location>
        <begin position="466"/>
        <end position="530"/>
    </location>
</feature>
<feature type="compositionally biased region" description="Polar residues" evidence="8">
    <location>
        <begin position="147"/>
        <end position="199"/>
    </location>
</feature>
<feature type="coiled-coil region" evidence="7">
    <location>
        <begin position="870"/>
        <end position="1192"/>
    </location>
</feature>
<feature type="compositionally biased region" description="Basic and acidic residues" evidence="8">
    <location>
        <begin position="1401"/>
        <end position="1412"/>
    </location>
</feature>
<feature type="domain" description="CAP-Gly" evidence="9">
    <location>
        <begin position="316"/>
        <end position="358"/>
    </location>
</feature>
<evidence type="ECO:0000256" key="6">
    <source>
        <dbReference type="ARBA" id="ARBA00023212"/>
    </source>
</evidence>
<dbReference type="PROSITE" id="PS50245">
    <property type="entry name" value="CAP_GLY_2"/>
    <property type="match status" value="1"/>
</dbReference>
<feature type="region of interest" description="Disordered" evidence="8">
    <location>
        <begin position="1"/>
        <end position="29"/>
    </location>
</feature>
<feature type="coiled-coil region" evidence="7">
    <location>
        <begin position="696"/>
        <end position="830"/>
    </location>
</feature>
<evidence type="ECO:0000256" key="1">
    <source>
        <dbReference type="ARBA" id="ARBA00004245"/>
    </source>
</evidence>
<feature type="region of interest" description="Disordered" evidence="8">
    <location>
        <begin position="69"/>
        <end position="90"/>
    </location>
</feature>
<keyword evidence="3" id="KW-0493">Microtubule</keyword>
<keyword evidence="2" id="KW-0963">Cytoplasm</keyword>
<dbReference type="PROSITE" id="PS00845">
    <property type="entry name" value="CAP_GLY_1"/>
    <property type="match status" value="1"/>
</dbReference>
<comment type="subcellular location">
    <subcellularLocation>
        <location evidence="1">Cytoplasm</location>
        <location evidence="1">Cytoskeleton</location>
    </subcellularLocation>
</comment>
<comment type="caution">
    <text evidence="10">The sequence shown here is derived from an EMBL/GenBank/DDBJ whole genome shotgun (WGS) entry which is preliminary data.</text>
</comment>
<dbReference type="Pfam" id="PF16641">
    <property type="entry name" value="CLIP1_ZNF"/>
    <property type="match status" value="2"/>
</dbReference>
<keyword evidence="5 7" id="KW-0175">Coiled coil</keyword>
<dbReference type="InterPro" id="IPR036859">
    <property type="entry name" value="CAP-Gly_dom_sf"/>
</dbReference>
<feature type="compositionally biased region" description="Polar residues" evidence="8">
    <location>
        <begin position="1"/>
        <end position="11"/>
    </location>
</feature>
<evidence type="ECO:0000256" key="2">
    <source>
        <dbReference type="ARBA" id="ARBA00022490"/>
    </source>
</evidence>